<protein>
    <recommendedName>
        <fullName evidence="4 12">Heme exporter protein D</fullName>
    </recommendedName>
</protein>
<dbReference type="GO" id="GO:0005886">
    <property type="term" value="C:plasma membrane"/>
    <property type="evidence" value="ECO:0007669"/>
    <property type="project" value="UniProtKB-SubCell"/>
</dbReference>
<keyword evidence="8 12" id="KW-0812">Transmembrane</keyword>
<evidence type="ECO:0000256" key="12">
    <source>
        <dbReference type="RuleBase" id="RU363101"/>
    </source>
</evidence>
<dbReference type="NCBIfam" id="TIGR03141">
    <property type="entry name" value="cytochro_ccmD"/>
    <property type="match status" value="1"/>
</dbReference>
<name>A0A1M5CTA1_9HYPH</name>
<evidence type="ECO:0000256" key="7">
    <source>
        <dbReference type="ARBA" id="ARBA00022519"/>
    </source>
</evidence>
<evidence type="ECO:0000256" key="2">
    <source>
        <dbReference type="ARBA" id="ARBA00004377"/>
    </source>
</evidence>
<evidence type="ECO:0000256" key="3">
    <source>
        <dbReference type="ARBA" id="ARBA00008741"/>
    </source>
</evidence>
<dbReference type="Proteomes" id="UP000184485">
    <property type="component" value="Unassembled WGS sequence"/>
</dbReference>
<keyword evidence="7 12" id="KW-0997">Cell inner membrane</keyword>
<proteinExistence type="inferred from homology"/>
<evidence type="ECO:0000256" key="9">
    <source>
        <dbReference type="ARBA" id="ARBA00022748"/>
    </source>
</evidence>
<dbReference type="InterPro" id="IPR007078">
    <property type="entry name" value="Haem_export_protD_CcmD"/>
</dbReference>
<evidence type="ECO:0000256" key="5">
    <source>
        <dbReference type="ARBA" id="ARBA00022448"/>
    </source>
</evidence>
<evidence type="ECO:0000313" key="13">
    <source>
        <dbReference type="EMBL" id="SHF57890.1"/>
    </source>
</evidence>
<reference evidence="13 14" key="1">
    <citation type="submission" date="2016-11" db="EMBL/GenBank/DDBJ databases">
        <authorList>
            <person name="Jaros S."/>
            <person name="Januszkiewicz K."/>
            <person name="Wedrychowicz H."/>
        </authorList>
    </citation>
    <scope>NUCLEOTIDE SEQUENCE [LARGE SCALE GENOMIC DNA]</scope>
    <source>
        <strain evidence="13 14">DSM 19436</strain>
    </source>
</reference>
<comment type="subcellular location">
    <subcellularLocation>
        <location evidence="2 12">Cell inner membrane</location>
        <topology evidence="2 12">Single-pass membrane protein</topology>
    </subcellularLocation>
</comment>
<accession>A0A1M5CTA1</accession>
<keyword evidence="9 12" id="KW-0201">Cytochrome c-type biogenesis</keyword>
<comment type="function">
    <text evidence="1 12">Required for the export of heme to the periplasm for the biogenesis of c-type cytochromes.</text>
</comment>
<evidence type="ECO:0000256" key="11">
    <source>
        <dbReference type="ARBA" id="ARBA00023136"/>
    </source>
</evidence>
<dbReference type="AlphaFoldDB" id="A0A1M5CTA1"/>
<evidence type="ECO:0000256" key="10">
    <source>
        <dbReference type="ARBA" id="ARBA00022989"/>
    </source>
</evidence>
<dbReference type="GO" id="GO:0017004">
    <property type="term" value="P:cytochrome complex assembly"/>
    <property type="evidence" value="ECO:0007669"/>
    <property type="project" value="UniProtKB-KW"/>
</dbReference>
<feature type="transmembrane region" description="Helical" evidence="12">
    <location>
        <begin position="12"/>
        <end position="31"/>
    </location>
</feature>
<keyword evidence="5 12" id="KW-0813">Transport</keyword>
<evidence type="ECO:0000313" key="14">
    <source>
        <dbReference type="Proteomes" id="UP000184485"/>
    </source>
</evidence>
<evidence type="ECO:0000256" key="4">
    <source>
        <dbReference type="ARBA" id="ARBA00016461"/>
    </source>
</evidence>
<keyword evidence="14" id="KW-1185">Reference proteome</keyword>
<evidence type="ECO:0000256" key="6">
    <source>
        <dbReference type="ARBA" id="ARBA00022475"/>
    </source>
</evidence>
<dbReference type="Pfam" id="PF04995">
    <property type="entry name" value="CcmD"/>
    <property type="match status" value="1"/>
</dbReference>
<keyword evidence="11 12" id="KW-0472">Membrane</keyword>
<keyword evidence="10 12" id="KW-1133">Transmembrane helix</keyword>
<comment type="similarity">
    <text evidence="3 12">Belongs to the CcmD/CycX/HelD family.</text>
</comment>
<keyword evidence="6 12" id="KW-1003">Cell membrane</keyword>
<dbReference type="RefSeq" id="WP_073053140.1">
    <property type="nucleotide sequence ID" value="NZ_FQUP01000002.1"/>
</dbReference>
<organism evidence="13 14">
    <name type="scientific">Kaistia soli DSM 19436</name>
    <dbReference type="NCBI Taxonomy" id="1122133"/>
    <lineage>
        <taxon>Bacteria</taxon>
        <taxon>Pseudomonadati</taxon>
        <taxon>Pseudomonadota</taxon>
        <taxon>Alphaproteobacteria</taxon>
        <taxon>Hyphomicrobiales</taxon>
        <taxon>Kaistiaceae</taxon>
        <taxon>Kaistia</taxon>
    </lineage>
</organism>
<sequence length="60" mass="6583">MSGFGEHAGYIIGAYGLAALIVFGVVAWVLVDGRAQRRRLKELEARGIRRRSAARRGETP</sequence>
<dbReference type="EMBL" id="FQUP01000002">
    <property type="protein sequence ID" value="SHF57890.1"/>
    <property type="molecule type" value="Genomic_DNA"/>
</dbReference>
<gene>
    <name evidence="13" type="ORF">SAMN02745157_2454</name>
</gene>
<dbReference type="STRING" id="1122133.SAMN02745157_2454"/>
<evidence type="ECO:0000256" key="1">
    <source>
        <dbReference type="ARBA" id="ARBA00002442"/>
    </source>
</evidence>
<dbReference type="GO" id="GO:0015886">
    <property type="term" value="P:heme transport"/>
    <property type="evidence" value="ECO:0007669"/>
    <property type="project" value="InterPro"/>
</dbReference>
<evidence type="ECO:0000256" key="8">
    <source>
        <dbReference type="ARBA" id="ARBA00022692"/>
    </source>
</evidence>